<evidence type="ECO:0000256" key="1">
    <source>
        <dbReference type="ARBA" id="ARBA00023002"/>
    </source>
</evidence>
<dbReference type="Proteomes" id="UP000191897">
    <property type="component" value="Unassembled WGS sequence"/>
</dbReference>
<protein>
    <submittedName>
        <fullName evidence="4">Oxidoreductase (Flavoprotein subunit FAD-binding domain)</fullName>
        <ecNumber evidence="4">1.5.3.1</ecNumber>
    </submittedName>
</protein>
<feature type="domain" description="FAD dependent oxidoreductase" evidence="3">
    <location>
        <begin position="19"/>
        <end position="366"/>
    </location>
</feature>
<evidence type="ECO:0000256" key="2">
    <source>
        <dbReference type="SAM" id="Phobius"/>
    </source>
</evidence>
<dbReference type="Pfam" id="PF01266">
    <property type="entry name" value="DAO"/>
    <property type="match status" value="1"/>
</dbReference>
<dbReference type="EMBL" id="FBWC01000037">
    <property type="protein sequence ID" value="CUX65960.1"/>
    <property type="molecule type" value="Genomic_DNA"/>
</dbReference>
<dbReference type="SUPFAM" id="SSF54373">
    <property type="entry name" value="FAD-linked reductases, C-terminal domain"/>
    <property type="match status" value="1"/>
</dbReference>
<name>A0A1S7SBG1_AGRTU</name>
<proteinExistence type="predicted"/>
<keyword evidence="1 4" id="KW-0560">Oxidoreductase</keyword>
<dbReference type="Gene3D" id="3.30.9.10">
    <property type="entry name" value="D-Amino Acid Oxidase, subunit A, domain 2"/>
    <property type="match status" value="1"/>
</dbReference>
<dbReference type="InterPro" id="IPR006076">
    <property type="entry name" value="FAD-dep_OxRdtase"/>
</dbReference>
<dbReference type="Gene3D" id="3.50.50.60">
    <property type="entry name" value="FAD/NAD(P)-binding domain"/>
    <property type="match status" value="1"/>
</dbReference>
<dbReference type="EC" id="1.5.3.1" evidence="4"/>
<evidence type="ECO:0000313" key="4">
    <source>
        <dbReference type="EMBL" id="CUX65960.1"/>
    </source>
</evidence>
<keyword evidence="2" id="KW-0812">Transmembrane</keyword>
<evidence type="ECO:0000259" key="3">
    <source>
        <dbReference type="Pfam" id="PF01266"/>
    </source>
</evidence>
<dbReference type="SUPFAM" id="SSF51905">
    <property type="entry name" value="FAD/NAD(P)-binding domain"/>
    <property type="match status" value="1"/>
</dbReference>
<dbReference type="InterPro" id="IPR036188">
    <property type="entry name" value="FAD/NAD-bd_sf"/>
</dbReference>
<reference evidence="4 5" key="1">
    <citation type="submission" date="2016-01" db="EMBL/GenBank/DDBJ databases">
        <authorList>
            <person name="Oliw E.H."/>
        </authorList>
    </citation>
    <scope>NUCLEOTIDE SEQUENCE [LARGE SCALE GENOMIC DNA]</scope>
    <source>
        <strain evidence="4 5">Kerr 14</strain>
    </source>
</reference>
<gene>
    <name evidence="4" type="ORF">AGR4C_pa60043</name>
</gene>
<dbReference type="PANTHER" id="PTHR13847">
    <property type="entry name" value="SARCOSINE DEHYDROGENASE-RELATED"/>
    <property type="match status" value="1"/>
</dbReference>
<feature type="transmembrane region" description="Helical" evidence="2">
    <location>
        <begin position="20"/>
        <end position="37"/>
    </location>
</feature>
<evidence type="ECO:0000313" key="5">
    <source>
        <dbReference type="Proteomes" id="UP000191897"/>
    </source>
</evidence>
<accession>A0A1S7SBG1</accession>
<keyword evidence="2" id="KW-0472">Membrane</keyword>
<dbReference type="GO" id="GO:0008115">
    <property type="term" value="F:sarcosine oxidase activity"/>
    <property type="evidence" value="ECO:0007669"/>
    <property type="project" value="UniProtKB-EC"/>
</dbReference>
<dbReference type="AlphaFoldDB" id="A0A1S7SBG1"/>
<keyword evidence="2" id="KW-1133">Transmembrane helix</keyword>
<dbReference type="GO" id="GO:0005737">
    <property type="term" value="C:cytoplasm"/>
    <property type="evidence" value="ECO:0007669"/>
    <property type="project" value="TreeGrafter"/>
</dbReference>
<sequence length="390" mass="41353">MPFGNGVGDEINDGSGLMDVIVLGGGLMGTASAYFLARRGVRVTLVERNRVGSGATVASFGNIRRSGRYLPQLPLACRSLTLWAKTTQMLGRDIEFRATGHIRLAFSDRGLEEMRNFSAAARPWGLELEELTAKDLHGRFPGLGPQAIAASFSPEDGSGNPRLVAPAFADAARRIGAEIVENVEVRAVRKTAYGFEVETTDGTHSGSKLLNTAGAWGARLAAEFGERVPISARGPQMGVTEPLPHRILPVVGVWAHDHGGGYLRQVERGNIVFGGAAERTEVSLDDGRAKADPARLPGQLRALLPILPALANVSVIRTWSGCEGYVEDGLPVICASNTVDGLFHAFGFCGHGFQLGPGVGDVMADLIATGTTETPIDDFHIDRFASGVKS</sequence>
<organism evidence="4 5">
    <name type="scientific">Agrobacterium tumefaciens str. Kerr 14</name>
    <dbReference type="NCBI Taxonomy" id="1183424"/>
    <lineage>
        <taxon>Bacteria</taxon>
        <taxon>Pseudomonadati</taxon>
        <taxon>Pseudomonadota</taxon>
        <taxon>Alphaproteobacteria</taxon>
        <taxon>Hyphomicrobiales</taxon>
        <taxon>Rhizobiaceae</taxon>
        <taxon>Rhizobium/Agrobacterium group</taxon>
        <taxon>Agrobacterium</taxon>
        <taxon>Agrobacterium tumefaciens complex</taxon>
    </lineage>
</organism>